<dbReference type="Pfam" id="PF00899">
    <property type="entry name" value="ThiF"/>
    <property type="match status" value="1"/>
</dbReference>
<accession>A0ABS5ZFK9</accession>
<dbReference type="PANTHER" id="PTHR43267:SF1">
    <property type="entry name" value="TRNA THREONYLCARBAMOYLADENOSINE DEHYDRATASE"/>
    <property type="match status" value="1"/>
</dbReference>
<dbReference type="Proteomes" id="UP000690515">
    <property type="component" value="Unassembled WGS sequence"/>
</dbReference>
<organism evidence="2 3">
    <name type="scientific">Zooshikella harenae</name>
    <dbReference type="NCBI Taxonomy" id="2827238"/>
    <lineage>
        <taxon>Bacteria</taxon>
        <taxon>Pseudomonadati</taxon>
        <taxon>Pseudomonadota</taxon>
        <taxon>Gammaproteobacteria</taxon>
        <taxon>Oceanospirillales</taxon>
        <taxon>Zooshikellaceae</taxon>
        <taxon>Zooshikella</taxon>
    </lineage>
</organism>
<dbReference type="Gene3D" id="3.40.50.720">
    <property type="entry name" value="NAD(P)-binding Rossmann-like Domain"/>
    <property type="match status" value="1"/>
</dbReference>
<dbReference type="PANTHER" id="PTHR43267">
    <property type="entry name" value="TRNA THREONYLCARBAMOYLADENOSINE DEHYDRATASE"/>
    <property type="match status" value="1"/>
</dbReference>
<evidence type="ECO:0000259" key="1">
    <source>
        <dbReference type="Pfam" id="PF00899"/>
    </source>
</evidence>
<keyword evidence="3" id="KW-1185">Reference proteome</keyword>
<dbReference type="InterPro" id="IPR035985">
    <property type="entry name" value="Ubiquitin-activating_enz"/>
</dbReference>
<dbReference type="EMBL" id="JAGSOY010000051">
    <property type="protein sequence ID" value="MBU2712841.1"/>
    <property type="molecule type" value="Genomic_DNA"/>
</dbReference>
<protein>
    <submittedName>
        <fullName evidence="2">tRNA cyclic N6-threonylcarbamoyladenosine(37) synthase TcdA</fullName>
    </submittedName>
</protein>
<dbReference type="InterPro" id="IPR000594">
    <property type="entry name" value="ThiF_NAD_FAD-bd"/>
</dbReference>
<proteinExistence type="predicted"/>
<gene>
    <name evidence="2" type="primary">tcdA</name>
    <name evidence="2" type="ORF">KCG35_17370</name>
</gene>
<dbReference type="SUPFAM" id="SSF69572">
    <property type="entry name" value="Activating enzymes of the ubiquitin-like proteins"/>
    <property type="match status" value="1"/>
</dbReference>
<evidence type="ECO:0000313" key="3">
    <source>
        <dbReference type="Proteomes" id="UP000690515"/>
    </source>
</evidence>
<dbReference type="CDD" id="cd00755">
    <property type="entry name" value="YgdL_like"/>
    <property type="match status" value="1"/>
</dbReference>
<dbReference type="NCBIfam" id="NF011696">
    <property type="entry name" value="PRK15116.1"/>
    <property type="match status" value="1"/>
</dbReference>
<evidence type="ECO:0000313" key="2">
    <source>
        <dbReference type="EMBL" id="MBU2712841.1"/>
    </source>
</evidence>
<comment type="caution">
    <text evidence="2">The sequence shown here is derived from an EMBL/GenBank/DDBJ whole genome shotgun (WGS) entry which is preliminary data.</text>
</comment>
<feature type="domain" description="THIF-type NAD/FAD binding fold" evidence="1">
    <location>
        <begin position="15"/>
        <end position="262"/>
    </location>
</feature>
<reference evidence="2 3" key="1">
    <citation type="submission" date="2021-04" db="EMBL/GenBank/DDBJ databases">
        <authorList>
            <person name="Pira H."/>
            <person name="Risdian C."/>
            <person name="Wink J."/>
        </authorList>
    </citation>
    <scope>NUCLEOTIDE SEQUENCE [LARGE SCALE GENOMIC DNA]</scope>
    <source>
        <strain evidence="2 3">WH53</strain>
    </source>
</reference>
<dbReference type="InterPro" id="IPR045886">
    <property type="entry name" value="ThiF/MoeB/HesA"/>
</dbReference>
<name>A0ABS5ZFK9_9GAMM</name>
<sequence length="268" mass="29229">MNKDVFDQRFSGITRLYGEQATNSIVNAHICVIGIGGVGSWAAEALARTGVGKLTLIDLDDICVTNTNRQAHTLQSTVGHSKVAVMAERIRQINPECQVEEVDDFITEETLEEYISTDFSVVIDAIDSVKAKAALIAFCKRRKIPIIVTGGAGGQKDPTQITYGDLSKTYNDPLSAKVRSLLRRNYNFSQNPKRRFSIECVYSTEQLVYPQADGSVCQQKSLQEGSTRLDCASGFGAVTMVTAAFGLTAAARAIEKVLKRAKNISQLL</sequence>
<dbReference type="RefSeq" id="WP_215821064.1">
    <property type="nucleotide sequence ID" value="NZ_JAGSOY010000051.1"/>
</dbReference>